<reference evidence="3 4" key="1">
    <citation type="submission" date="2018-08" db="EMBL/GenBank/DDBJ databases">
        <title>Genomic investigation of the strawberry pathogen Phytophthora fragariae indicates pathogenicity is determined by transcriptional variation in three key races.</title>
        <authorList>
            <person name="Adams T.M."/>
            <person name="Armitage A.D."/>
            <person name="Sobczyk M.K."/>
            <person name="Bates H.J."/>
            <person name="Dunwell J.M."/>
            <person name="Nellist C.F."/>
            <person name="Harrison R.J."/>
        </authorList>
    </citation>
    <scope>NUCLEOTIDE SEQUENCE [LARGE SCALE GENOMIC DNA]</scope>
    <source>
        <strain evidence="3 4">A4</strain>
    </source>
</reference>
<sequence length="69" mass="7505">MSSTSSMTTLLCWSLLTESLSHPACWDEVSSSSLSSSLSSSTRLSRSPCTTNSSNVCSHLLTFILKPFW</sequence>
<feature type="compositionally biased region" description="Low complexity" evidence="1">
    <location>
        <begin position="30"/>
        <end position="47"/>
    </location>
</feature>
<evidence type="ECO:0008006" key="5">
    <source>
        <dbReference type="Google" id="ProtNLM"/>
    </source>
</evidence>
<evidence type="ECO:0000313" key="4">
    <source>
        <dbReference type="Proteomes" id="UP000437068"/>
    </source>
</evidence>
<dbReference type="Proteomes" id="UP000437068">
    <property type="component" value="Unassembled WGS sequence"/>
</dbReference>
<evidence type="ECO:0000256" key="2">
    <source>
        <dbReference type="SAM" id="SignalP"/>
    </source>
</evidence>
<dbReference type="AlphaFoldDB" id="A0A6A4DLN3"/>
<protein>
    <recommendedName>
        <fullName evidence="5">Secreted protein</fullName>
    </recommendedName>
</protein>
<feature type="region of interest" description="Disordered" evidence="1">
    <location>
        <begin position="30"/>
        <end position="52"/>
    </location>
</feature>
<feature type="chain" id="PRO_5025397852" description="Secreted protein" evidence="2">
    <location>
        <begin position="20"/>
        <end position="69"/>
    </location>
</feature>
<gene>
    <name evidence="3" type="ORF">PF001_g12678</name>
</gene>
<feature type="signal peptide" evidence="2">
    <location>
        <begin position="1"/>
        <end position="19"/>
    </location>
</feature>
<organism evidence="3 4">
    <name type="scientific">Phytophthora fragariae</name>
    <dbReference type="NCBI Taxonomy" id="53985"/>
    <lineage>
        <taxon>Eukaryota</taxon>
        <taxon>Sar</taxon>
        <taxon>Stramenopiles</taxon>
        <taxon>Oomycota</taxon>
        <taxon>Peronosporomycetes</taxon>
        <taxon>Peronosporales</taxon>
        <taxon>Peronosporaceae</taxon>
        <taxon>Phytophthora</taxon>
    </lineage>
</organism>
<evidence type="ECO:0000313" key="3">
    <source>
        <dbReference type="EMBL" id="KAE9305252.1"/>
    </source>
</evidence>
<name>A0A6A4DLN3_9STRA</name>
<accession>A0A6A4DLN3</accession>
<keyword evidence="2" id="KW-0732">Signal</keyword>
<proteinExistence type="predicted"/>
<evidence type="ECO:0000256" key="1">
    <source>
        <dbReference type="SAM" id="MobiDB-lite"/>
    </source>
</evidence>
<dbReference type="EMBL" id="QXGE01000715">
    <property type="protein sequence ID" value="KAE9305252.1"/>
    <property type="molecule type" value="Genomic_DNA"/>
</dbReference>
<comment type="caution">
    <text evidence="3">The sequence shown here is derived from an EMBL/GenBank/DDBJ whole genome shotgun (WGS) entry which is preliminary data.</text>
</comment>